<gene>
    <name evidence="1" type="ORF">MERR_LOCUS4107</name>
</gene>
<comment type="caution">
    <text evidence="1">The sequence shown here is derived from an EMBL/GenBank/DDBJ whole genome shotgun (WGS) entry which is preliminary data.</text>
</comment>
<name>A0A6D2HSB5_9BRAS</name>
<sequence length="87" mass="9570">MRSLRSVITQATRGGRCVVSRPNFCYGKETKGAAERIGWEQVKNILPSCGYLTTGYLAYCAWECAETVMILRQAQGSAMAPSESEDD</sequence>
<dbReference type="EMBL" id="CACVBM020000266">
    <property type="protein sequence ID" value="CAA7016872.1"/>
    <property type="molecule type" value="Genomic_DNA"/>
</dbReference>
<dbReference type="Proteomes" id="UP000467841">
    <property type="component" value="Unassembled WGS sequence"/>
</dbReference>
<organism evidence="1 2">
    <name type="scientific">Microthlaspi erraticum</name>
    <dbReference type="NCBI Taxonomy" id="1685480"/>
    <lineage>
        <taxon>Eukaryota</taxon>
        <taxon>Viridiplantae</taxon>
        <taxon>Streptophyta</taxon>
        <taxon>Embryophyta</taxon>
        <taxon>Tracheophyta</taxon>
        <taxon>Spermatophyta</taxon>
        <taxon>Magnoliopsida</taxon>
        <taxon>eudicotyledons</taxon>
        <taxon>Gunneridae</taxon>
        <taxon>Pentapetalae</taxon>
        <taxon>rosids</taxon>
        <taxon>malvids</taxon>
        <taxon>Brassicales</taxon>
        <taxon>Brassicaceae</taxon>
        <taxon>Coluteocarpeae</taxon>
        <taxon>Microthlaspi</taxon>
    </lineage>
</organism>
<protein>
    <submittedName>
        <fullName evidence="1">Uncharacterized protein</fullName>
    </submittedName>
</protein>
<accession>A0A6D2HSB5</accession>
<evidence type="ECO:0000313" key="1">
    <source>
        <dbReference type="EMBL" id="CAA7016872.1"/>
    </source>
</evidence>
<reference evidence="1" key="1">
    <citation type="submission" date="2020-01" db="EMBL/GenBank/DDBJ databases">
        <authorList>
            <person name="Mishra B."/>
        </authorList>
    </citation>
    <scope>NUCLEOTIDE SEQUENCE [LARGE SCALE GENOMIC DNA]</scope>
</reference>
<keyword evidence="2" id="KW-1185">Reference proteome</keyword>
<evidence type="ECO:0000313" key="2">
    <source>
        <dbReference type="Proteomes" id="UP000467841"/>
    </source>
</evidence>
<dbReference type="AlphaFoldDB" id="A0A6D2HSB5"/>
<proteinExistence type="predicted"/>